<dbReference type="CDD" id="cd07505">
    <property type="entry name" value="HAD_BPGM-like"/>
    <property type="match status" value="1"/>
</dbReference>
<dbReference type="SFLD" id="SFLDG01135">
    <property type="entry name" value="C1.5.6:_HAD__Beta-PGM__Phospha"/>
    <property type="match status" value="1"/>
</dbReference>
<dbReference type="SFLD" id="SFLDS00003">
    <property type="entry name" value="Haloacid_Dehalogenase"/>
    <property type="match status" value="1"/>
</dbReference>
<dbReference type="PANTHER" id="PTHR18901:SF38">
    <property type="entry name" value="PSEUDOURIDINE-5'-PHOSPHATASE"/>
    <property type="match status" value="1"/>
</dbReference>
<dbReference type="AlphaFoldDB" id="A0A7C4KJ24"/>
<dbReference type="EMBL" id="DSYK01000373">
    <property type="protein sequence ID" value="HGS21697.1"/>
    <property type="molecule type" value="Genomic_DNA"/>
</dbReference>
<dbReference type="NCBIfam" id="TIGR01509">
    <property type="entry name" value="HAD-SF-IA-v3"/>
    <property type="match status" value="1"/>
</dbReference>
<dbReference type="SFLD" id="SFLDG01129">
    <property type="entry name" value="C1.5:_HAD__Beta-PGM__Phosphata"/>
    <property type="match status" value="1"/>
</dbReference>
<reference evidence="1" key="1">
    <citation type="journal article" date="2020" name="mSystems">
        <title>Genome- and Community-Level Interaction Insights into Carbon Utilization and Element Cycling Functions of Hydrothermarchaeota in Hydrothermal Sediment.</title>
        <authorList>
            <person name="Zhou Z."/>
            <person name="Liu Y."/>
            <person name="Xu W."/>
            <person name="Pan J."/>
            <person name="Luo Z.H."/>
            <person name="Li M."/>
        </authorList>
    </citation>
    <scope>NUCLEOTIDE SEQUENCE [LARGE SCALE GENOMIC DNA]</scope>
    <source>
        <strain evidence="1">SpSt-573</strain>
    </source>
</reference>
<organism evidence="1">
    <name type="scientific">Anaerolinea thermolimosa</name>
    <dbReference type="NCBI Taxonomy" id="229919"/>
    <lineage>
        <taxon>Bacteria</taxon>
        <taxon>Bacillati</taxon>
        <taxon>Chloroflexota</taxon>
        <taxon>Anaerolineae</taxon>
        <taxon>Anaerolineales</taxon>
        <taxon>Anaerolineaceae</taxon>
        <taxon>Anaerolinea</taxon>
    </lineage>
</organism>
<sequence length="221" mass="24784">MRIRAVILDIDGLMIDSERISQRSWSEVMHQAGYELTEEVYLQMIGRTEKDVKQILANVYGEVFPFERMYHQREETFLHILESEGIPVKPGLFELLDWVESKKLKMAVATSTYCKLAERKLLAAGIRERFQVIVAGDEVAHGKPAPDLFLSAARRIGVDAPECVVLEDSQAGIQAAYAAGMTAILVPDMQPVDEQVARLAYRVVPSLREAIPVLEELTRAA</sequence>
<proteinExistence type="predicted"/>
<dbReference type="SUPFAM" id="SSF56784">
    <property type="entry name" value="HAD-like"/>
    <property type="match status" value="1"/>
</dbReference>
<comment type="caution">
    <text evidence="1">The sequence shown here is derived from an EMBL/GenBank/DDBJ whole genome shotgun (WGS) entry which is preliminary data.</text>
</comment>
<gene>
    <name evidence="1" type="ORF">ENT37_07495</name>
</gene>
<dbReference type="Pfam" id="PF13419">
    <property type="entry name" value="HAD_2"/>
    <property type="match status" value="1"/>
</dbReference>
<protein>
    <submittedName>
        <fullName evidence="1">HAD family phosphatase</fullName>
    </submittedName>
</protein>
<dbReference type="Gene3D" id="3.40.50.1000">
    <property type="entry name" value="HAD superfamily/HAD-like"/>
    <property type="match status" value="1"/>
</dbReference>
<dbReference type="PANTHER" id="PTHR18901">
    <property type="entry name" value="2-DEOXYGLUCOSE-6-PHOSPHATE PHOSPHATASE 2"/>
    <property type="match status" value="1"/>
</dbReference>
<dbReference type="InterPro" id="IPR036412">
    <property type="entry name" value="HAD-like_sf"/>
</dbReference>
<dbReference type="InterPro" id="IPR023214">
    <property type="entry name" value="HAD_sf"/>
</dbReference>
<dbReference type="InterPro" id="IPR006439">
    <property type="entry name" value="HAD-SF_hydro_IA"/>
</dbReference>
<accession>A0A7C4KJ24</accession>
<dbReference type="InterPro" id="IPR023198">
    <property type="entry name" value="PGP-like_dom2"/>
</dbReference>
<dbReference type="InterPro" id="IPR041492">
    <property type="entry name" value="HAD_2"/>
</dbReference>
<dbReference type="Gene3D" id="1.10.150.240">
    <property type="entry name" value="Putative phosphatase, domain 2"/>
    <property type="match status" value="1"/>
</dbReference>
<evidence type="ECO:0000313" key="1">
    <source>
        <dbReference type="EMBL" id="HGS21697.1"/>
    </source>
</evidence>
<name>A0A7C4KJ24_9CHLR</name>